<organism evidence="1 2">
    <name type="scientific">Skeletonema marinoi</name>
    <dbReference type="NCBI Taxonomy" id="267567"/>
    <lineage>
        <taxon>Eukaryota</taxon>
        <taxon>Sar</taxon>
        <taxon>Stramenopiles</taxon>
        <taxon>Ochrophyta</taxon>
        <taxon>Bacillariophyta</taxon>
        <taxon>Coscinodiscophyceae</taxon>
        <taxon>Thalassiosirophycidae</taxon>
        <taxon>Thalassiosirales</taxon>
        <taxon>Skeletonemataceae</taxon>
        <taxon>Skeletonema</taxon>
        <taxon>Skeletonema marinoi-dohrnii complex</taxon>
    </lineage>
</organism>
<keyword evidence="2" id="KW-1185">Reference proteome</keyword>
<protein>
    <submittedName>
        <fullName evidence="1">Uncharacterized protein</fullName>
    </submittedName>
</protein>
<proteinExistence type="predicted"/>
<reference evidence="1" key="1">
    <citation type="submission" date="2023-06" db="EMBL/GenBank/DDBJ databases">
        <title>Survivors Of The Sea: Transcriptome response of Skeletonema marinoi to long-term dormancy.</title>
        <authorList>
            <person name="Pinder M.I.M."/>
            <person name="Kourtchenko O."/>
            <person name="Robertson E.K."/>
            <person name="Larsson T."/>
            <person name="Maumus F."/>
            <person name="Osuna-Cruz C.M."/>
            <person name="Vancaester E."/>
            <person name="Stenow R."/>
            <person name="Vandepoele K."/>
            <person name="Ploug H."/>
            <person name="Bruchert V."/>
            <person name="Godhe A."/>
            <person name="Topel M."/>
        </authorList>
    </citation>
    <scope>NUCLEOTIDE SEQUENCE</scope>
    <source>
        <strain evidence="1">R05AC</strain>
    </source>
</reference>
<sequence>MRMRRVCIKWREAAQKTIVPMADFDVDSVDKFNAMRAMSTALPHLQQLSIWGLEWGHKYIDGEDPDEQWAADTANYTTHDIHLISNFRKLRVLHFENAPLIGRYPVLFDFPLLRELSVSPRHLLKFDLGMLSAGCLSLKELKLSGNQELAGNLRSLRVLKHTLEKLEVNSCQQIKGGLMDLADFPHLKELDLYGTAVTGDVRDIGEDDFSDLESLALPESVHGGVFTRFSLFLRCLVLCRQSISSCNGTQRYSKKEKACSQELSVGVSRKTPLICMIMMRQMDVRVPRFTCRLFKQDLVVGGVGTAMTPTLAKSTGLIQSQAEKAVATMLTLRNCGVLNGA</sequence>
<evidence type="ECO:0000313" key="1">
    <source>
        <dbReference type="EMBL" id="KAK1734531.1"/>
    </source>
</evidence>
<dbReference type="SUPFAM" id="SSF52047">
    <property type="entry name" value="RNI-like"/>
    <property type="match status" value="1"/>
</dbReference>
<dbReference type="InterPro" id="IPR032675">
    <property type="entry name" value="LRR_dom_sf"/>
</dbReference>
<evidence type="ECO:0000313" key="2">
    <source>
        <dbReference type="Proteomes" id="UP001224775"/>
    </source>
</evidence>
<accession>A0AAD9D577</accession>
<dbReference type="EMBL" id="JATAAI010000038">
    <property type="protein sequence ID" value="KAK1734531.1"/>
    <property type="molecule type" value="Genomic_DNA"/>
</dbReference>
<dbReference type="AlphaFoldDB" id="A0AAD9D577"/>
<dbReference type="Proteomes" id="UP001224775">
    <property type="component" value="Unassembled WGS sequence"/>
</dbReference>
<comment type="caution">
    <text evidence="1">The sequence shown here is derived from an EMBL/GenBank/DDBJ whole genome shotgun (WGS) entry which is preliminary data.</text>
</comment>
<gene>
    <name evidence="1" type="ORF">QTG54_014779</name>
</gene>
<dbReference type="Gene3D" id="3.80.10.10">
    <property type="entry name" value="Ribonuclease Inhibitor"/>
    <property type="match status" value="1"/>
</dbReference>
<name>A0AAD9D577_9STRA</name>